<dbReference type="AlphaFoldDB" id="A0A2T9XZF3"/>
<sequence length="79" mass="8697">MGLILNVLTGAGLLGGARAFAVALQGRPLFQKLGGYYMWTATGGILGFGYYNLRQNVIQKIDARYEELVEQRNNRKSSS</sequence>
<dbReference type="OrthoDB" id="2141050at2759"/>
<name>A0A2T9XZF3_9FUNG</name>
<keyword evidence="3" id="KW-1185">Reference proteome</keyword>
<feature type="transmembrane region" description="Helical" evidence="1">
    <location>
        <begin position="35"/>
        <end position="53"/>
    </location>
</feature>
<keyword evidence="1" id="KW-0472">Membrane</keyword>
<comment type="caution">
    <text evidence="2">The sequence shown here is derived from an EMBL/GenBank/DDBJ whole genome shotgun (WGS) entry which is preliminary data.</text>
</comment>
<keyword evidence="1" id="KW-1133">Transmembrane helix</keyword>
<evidence type="ECO:0000313" key="3">
    <source>
        <dbReference type="Proteomes" id="UP000245699"/>
    </source>
</evidence>
<accession>A0A2T9XZF3</accession>
<proteinExistence type="predicted"/>
<organism evidence="2 3">
    <name type="scientific">Furculomyces boomerangus</name>
    <dbReference type="NCBI Taxonomy" id="61424"/>
    <lineage>
        <taxon>Eukaryota</taxon>
        <taxon>Fungi</taxon>
        <taxon>Fungi incertae sedis</taxon>
        <taxon>Zoopagomycota</taxon>
        <taxon>Kickxellomycotina</taxon>
        <taxon>Harpellomycetes</taxon>
        <taxon>Harpellales</taxon>
        <taxon>Harpellaceae</taxon>
        <taxon>Furculomyces</taxon>
    </lineage>
</organism>
<reference evidence="2 3" key="1">
    <citation type="journal article" date="2018" name="MBio">
        <title>Comparative Genomics Reveals the Core Gene Toolbox for the Fungus-Insect Symbiosis.</title>
        <authorList>
            <person name="Wang Y."/>
            <person name="Stata M."/>
            <person name="Wang W."/>
            <person name="Stajich J.E."/>
            <person name="White M.M."/>
            <person name="Moncalvo J.M."/>
        </authorList>
    </citation>
    <scope>NUCLEOTIDE SEQUENCE [LARGE SCALE GENOMIC DNA]</scope>
    <source>
        <strain evidence="2 3">AUS-77-4</strain>
    </source>
</reference>
<evidence type="ECO:0000256" key="1">
    <source>
        <dbReference type="SAM" id="Phobius"/>
    </source>
</evidence>
<dbReference type="Proteomes" id="UP000245699">
    <property type="component" value="Unassembled WGS sequence"/>
</dbReference>
<keyword evidence="1" id="KW-0812">Transmembrane</keyword>
<protein>
    <submittedName>
        <fullName evidence="2">Uncharacterized protein</fullName>
    </submittedName>
</protein>
<gene>
    <name evidence="2" type="ORF">BB559_007002</name>
</gene>
<dbReference type="EMBL" id="MBFT01001082">
    <property type="protein sequence ID" value="PVU85472.1"/>
    <property type="molecule type" value="Genomic_DNA"/>
</dbReference>
<evidence type="ECO:0000313" key="2">
    <source>
        <dbReference type="EMBL" id="PVU85472.1"/>
    </source>
</evidence>